<dbReference type="GO" id="GO:0015768">
    <property type="term" value="P:maltose transport"/>
    <property type="evidence" value="ECO:0007669"/>
    <property type="project" value="TreeGrafter"/>
</dbReference>
<evidence type="ECO:0000313" key="5">
    <source>
        <dbReference type="EMBL" id="QKJ25747.1"/>
    </source>
</evidence>
<protein>
    <submittedName>
        <fullName evidence="5">Extracellular solute-binding protein</fullName>
    </submittedName>
</protein>
<dbReference type="KEGG" id="aqg:HRU87_06195"/>
<accession>A0A7D4QNJ0</accession>
<dbReference type="Proteomes" id="UP000501003">
    <property type="component" value="Chromosome"/>
</dbReference>
<sequence>MRSVSLALASVLLLSGCSSSESQSSTSADASDSGANSPVALEMWVDQELTEVANVVAEQFLVDTGNRVIVVEKRFSDIRSELQVSVPDLFVGSHEWTDELAQAGQVAKLDSGLNSDMTQAASLGFQYRGESYGIPYAIESLALICDENRVPTQPASLTDLNDIGYKIALSPGSDPYTLFTLQSSFDVMPLATDEFGDWTPETGFNNPNSKLFTDWLGSEREAFTELDYGSAIEAVLSGNQPCLLSGPWALGSLQTDTFTPKVFEFPAVGEFPARSLSTVKGLFVSSGSQNPEQAKLLASYFADSSTQQLIQLQTGRVPVENSVIESVEDSAIEGFAKAAKNSIPIPASSMMQQVWAPWGLTLRSILFEGADPTESWSSMISKLAEASQ</sequence>
<name>A0A7D4QNJ0_9MICO</name>
<feature type="chain" id="PRO_5038775978" evidence="4">
    <location>
        <begin position="21"/>
        <end position="388"/>
    </location>
</feature>
<dbReference type="InterPro" id="IPR006059">
    <property type="entry name" value="SBP"/>
</dbReference>
<evidence type="ECO:0000256" key="2">
    <source>
        <dbReference type="ARBA" id="ARBA00022448"/>
    </source>
</evidence>
<keyword evidence="6" id="KW-1185">Reference proteome</keyword>
<organism evidence="5 6">
    <name type="scientific">Aquiluna borgnonia</name>
    <dbReference type="NCBI Taxonomy" id="2499157"/>
    <lineage>
        <taxon>Bacteria</taxon>
        <taxon>Bacillati</taxon>
        <taxon>Actinomycetota</taxon>
        <taxon>Actinomycetes</taxon>
        <taxon>Micrococcales</taxon>
        <taxon>Microbacteriaceae</taxon>
        <taxon>Luna cluster</taxon>
        <taxon>Luna-1 subcluster</taxon>
        <taxon>Aquiluna</taxon>
    </lineage>
</organism>
<dbReference type="Gene3D" id="3.40.190.10">
    <property type="entry name" value="Periplasmic binding protein-like II"/>
    <property type="match status" value="2"/>
</dbReference>
<evidence type="ECO:0000256" key="1">
    <source>
        <dbReference type="ARBA" id="ARBA00008520"/>
    </source>
</evidence>
<dbReference type="AlphaFoldDB" id="A0A7D4QNJ0"/>
<dbReference type="GO" id="GO:0055052">
    <property type="term" value="C:ATP-binding cassette (ABC) transporter complex, substrate-binding subunit-containing"/>
    <property type="evidence" value="ECO:0007669"/>
    <property type="project" value="TreeGrafter"/>
</dbReference>
<comment type="similarity">
    <text evidence="1">Belongs to the bacterial solute-binding protein 1 family.</text>
</comment>
<dbReference type="PROSITE" id="PS51257">
    <property type="entry name" value="PROKAR_LIPOPROTEIN"/>
    <property type="match status" value="1"/>
</dbReference>
<dbReference type="GO" id="GO:1901982">
    <property type="term" value="F:maltose binding"/>
    <property type="evidence" value="ECO:0007669"/>
    <property type="project" value="TreeGrafter"/>
</dbReference>
<dbReference type="GO" id="GO:0042956">
    <property type="term" value="P:maltodextrin transmembrane transport"/>
    <property type="evidence" value="ECO:0007669"/>
    <property type="project" value="TreeGrafter"/>
</dbReference>
<dbReference type="PANTHER" id="PTHR30061:SF50">
    <property type="entry name" value="MALTOSE_MALTODEXTRIN-BINDING PERIPLASMIC PROTEIN"/>
    <property type="match status" value="1"/>
</dbReference>
<feature type="signal peptide" evidence="4">
    <location>
        <begin position="1"/>
        <end position="20"/>
    </location>
</feature>
<evidence type="ECO:0000313" key="6">
    <source>
        <dbReference type="Proteomes" id="UP000501003"/>
    </source>
</evidence>
<evidence type="ECO:0000256" key="4">
    <source>
        <dbReference type="SAM" id="SignalP"/>
    </source>
</evidence>
<dbReference type="EMBL" id="CP054056">
    <property type="protein sequence ID" value="QKJ25747.1"/>
    <property type="molecule type" value="Genomic_DNA"/>
</dbReference>
<dbReference type="SUPFAM" id="SSF53850">
    <property type="entry name" value="Periplasmic binding protein-like II"/>
    <property type="match status" value="1"/>
</dbReference>
<keyword evidence="3 4" id="KW-0732">Signal</keyword>
<keyword evidence="2" id="KW-0813">Transport</keyword>
<dbReference type="RefSeq" id="WP_173494044.1">
    <property type="nucleotide sequence ID" value="NZ_CP054056.1"/>
</dbReference>
<dbReference type="Pfam" id="PF13416">
    <property type="entry name" value="SBP_bac_8"/>
    <property type="match status" value="1"/>
</dbReference>
<evidence type="ECO:0000256" key="3">
    <source>
        <dbReference type="ARBA" id="ARBA00022729"/>
    </source>
</evidence>
<gene>
    <name evidence="5" type="ORF">HRU87_06195</name>
</gene>
<dbReference type="PANTHER" id="PTHR30061">
    <property type="entry name" value="MALTOSE-BINDING PERIPLASMIC PROTEIN"/>
    <property type="match status" value="1"/>
</dbReference>
<reference evidence="5 6" key="1">
    <citation type="submission" date="2020-05" db="EMBL/GenBank/DDBJ databases">
        <title>Aquirufa sp. strain 15G-AUS-rot a new Aquirufa species.</title>
        <authorList>
            <person name="Pitt A."/>
            <person name="Hahn M.W."/>
        </authorList>
    </citation>
    <scope>NUCLEOTIDE SEQUENCE [LARGE SCALE GENOMIC DNA]</scope>
    <source>
        <strain evidence="5 6">15G-AUS-rot</strain>
    </source>
</reference>
<proteinExistence type="inferred from homology"/>